<evidence type="ECO:0000256" key="1">
    <source>
        <dbReference type="SAM" id="MobiDB-lite"/>
    </source>
</evidence>
<evidence type="ECO:0000313" key="3">
    <source>
        <dbReference type="Proteomes" id="UP000224130"/>
    </source>
</evidence>
<organism evidence="2 3">
    <name type="scientific">Isoptericola jiangsuensis</name>
    <dbReference type="NCBI Taxonomy" id="548579"/>
    <lineage>
        <taxon>Bacteria</taxon>
        <taxon>Bacillati</taxon>
        <taxon>Actinomycetota</taxon>
        <taxon>Actinomycetes</taxon>
        <taxon>Micrococcales</taxon>
        <taxon>Promicromonosporaceae</taxon>
        <taxon>Isoptericola</taxon>
    </lineage>
</organism>
<feature type="region of interest" description="Disordered" evidence="1">
    <location>
        <begin position="134"/>
        <end position="273"/>
    </location>
</feature>
<accession>A0A2A9EQN8</accession>
<name>A0A2A9EQN8_9MICO</name>
<evidence type="ECO:0000313" key="2">
    <source>
        <dbReference type="EMBL" id="PFG41407.1"/>
    </source>
</evidence>
<reference evidence="2 3" key="1">
    <citation type="submission" date="2017-10" db="EMBL/GenBank/DDBJ databases">
        <title>Sequencing the genomes of 1000 actinobacteria strains.</title>
        <authorList>
            <person name="Klenk H.-P."/>
        </authorList>
    </citation>
    <scope>NUCLEOTIDE SEQUENCE [LARGE SCALE GENOMIC DNA]</scope>
    <source>
        <strain evidence="2 3">DSM 21863</strain>
    </source>
</reference>
<keyword evidence="3" id="KW-1185">Reference proteome</keyword>
<feature type="compositionally biased region" description="Basic residues" evidence="1">
    <location>
        <begin position="262"/>
        <end position="273"/>
    </location>
</feature>
<protein>
    <submittedName>
        <fullName evidence="2">Uncharacterized protein</fullName>
    </submittedName>
</protein>
<comment type="caution">
    <text evidence="2">The sequence shown here is derived from an EMBL/GenBank/DDBJ whole genome shotgun (WGS) entry which is preliminary data.</text>
</comment>
<proteinExistence type="predicted"/>
<dbReference type="Proteomes" id="UP000224130">
    <property type="component" value="Unassembled WGS sequence"/>
</dbReference>
<dbReference type="AlphaFoldDB" id="A0A2A9EQN8"/>
<gene>
    <name evidence="2" type="ORF">ATJ88_0042</name>
</gene>
<sequence length="273" mass="28234">MPRTDTPAEVSGDARPATARLPWFTGTCGKPGRSGNSLGAHLFRLVGHDGSSAHRHVSRETGTGRSDIASLVDASLTTLGVDLRALGRAAVGQLAAAAPGSAASGSAAPHPSYVTARLAHALLPHVRRGDVGRGPWAVGRGPRGVGREAWAARRGPRGVRQGPRGARREAWAAGTRNAEAAPQLAARCGVSPDRINREPWAPRVHEGPVSAGGEHQPGAATPRSDDAHSRARTSPGTPKAALPRESGLRGGGSVRTRGPGRSPRRARAWGARR</sequence>
<dbReference type="EMBL" id="PDJJ01000001">
    <property type="protein sequence ID" value="PFG41407.1"/>
    <property type="molecule type" value="Genomic_DNA"/>
</dbReference>